<dbReference type="FunFam" id="2.60.40.150:FF:000090">
    <property type="entry name" value="C2 domain-containing protein"/>
    <property type="match status" value="1"/>
</dbReference>
<keyword evidence="7 9" id="KW-0472">Membrane</keyword>
<evidence type="ECO:0000256" key="2">
    <source>
        <dbReference type="ARBA" id="ARBA00007923"/>
    </source>
</evidence>
<dbReference type="Gene3D" id="2.60.40.150">
    <property type="entry name" value="C2 domain"/>
    <property type="match status" value="3"/>
</dbReference>
<comment type="subcellular location">
    <subcellularLocation>
        <location evidence="1">Membrane</location>
        <topology evidence="1">Multi-pass membrane protein</topology>
    </subcellularLocation>
</comment>
<dbReference type="OrthoDB" id="5973539at2759"/>
<dbReference type="InterPro" id="IPR013583">
    <property type="entry name" value="MCTP_C"/>
</dbReference>
<dbReference type="Pfam" id="PF00168">
    <property type="entry name" value="C2"/>
    <property type="match status" value="3"/>
</dbReference>
<evidence type="ECO:0000313" key="11">
    <source>
        <dbReference type="EMBL" id="KAF7805063.1"/>
    </source>
</evidence>
<dbReference type="InterPro" id="IPR047259">
    <property type="entry name" value="QUIRKY-like"/>
</dbReference>
<keyword evidence="3 9" id="KW-0812">Transmembrane</keyword>
<feature type="domain" description="C2" evidence="10">
    <location>
        <begin position="184"/>
        <end position="307"/>
    </location>
</feature>
<proteinExistence type="inferred from homology"/>
<dbReference type="PANTHER" id="PTHR31425">
    <property type="entry name" value="PHOSPHORIBOSYLANTHRANILATE TRANSFERASE ISOFORM 1"/>
    <property type="match status" value="1"/>
</dbReference>
<evidence type="ECO:0000256" key="8">
    <source>
        <dbReference type="SAM" id="MobiDB-lite"/>
    </source>
</evidence>
<dbReference type="PROSITE" id="PS50004">
    <property type="entry name" value="C2"/>
    <property type="match status" value="3"/>
</dbReference>
<sequence length="774" mass="88802">MANQMSNQNDNGPKETSPNITAGLPTENDILTRRYDLVEQLQFLYVRVLKARHLPPPVTHPYIEVNLGNYKGTTRFFHNNITPFPPVWNQVFAFEKDRIQDLNLELVLKDNALPQPHSFVGRVRFLISDVPKRVPPESPLAPQWYKLEDQSGALLETGDLMLAVWMGSQADEFFPQAWFSDATSISGHAVALTRSKIYISPTMWYLRVNVIQAQDLLLRFHPQSSELFVQVDLGHLRLRTSFSKKKDPNPMWNEDLMFVAQEPFNESLVISVEQGSLGEHVSLGKCVIPLKNVDKRLDGGGVSSRWYNLDMPGIIETAQDQVKFASKFNARISLDGAYHVLDEPTEYSSDFRASAKKLWKPSIGVLELGILKASGLEPMKKETRTHAYCVAKYGPKWVRTRTVVDSLSPVWNEQYIWEVYDPFTVITIAVFNNNHLDAQDRARGAMDTLMGKIRIRLSTLDRSKIYTHSYPLICLQPSGVKKMGEIHLALRFSWPFWSSLNVYQFYIVPLFPRQHYVLPLSSVQLDNLRNQTAYVTWLRLSKAEPPLAKEVVYNIMDVRSDTWSMRKGQANLKRVKNLVGWLVSLWKWLEDIQYWKNPITTCLFHFLCILVLVIPEPILPLGILYLVFVGLKNFFKRPRHPPHIDADLSCADTTNPEDLEEEFDLFPSQFGGQGLRKRYDRLRGIGGSAQRMANDLATIGERLKCLSSWRDPRATTLFLIFCCVSFLVTVTVPAQLIIFIWITFCLRHPRFRGVLPSIPQNFLKRMPSKHALIL</sequence>
<keyword evidence="4" id="KW-0677">Repeat</keyword>
<comment type="similarity">
    <text evidence="2">Belongs to the MCTP family.</text>
</comment>
<accession>A0A834SLW7</accession>
<dbReference type="Pfam" id="PF08372">
    <property type="entry name" value="PRT_C"/>
    <property type="match status" value="1"/>
</dbReference>
<feature type="domain" description="C2" evidence="10">
    <location>
        <begin position="347"/>
        <end position="470"/>
    </location>
</feature>
<evidence type="ECO:0000256" key="5">
    <source>
        <dbReference type="ARBA" id="ARBA00022837"/>
    </source>
</evidence>
<organism evidence="11 12">
    <name type="scientific">Senna tora</name>
    <dbReference type="NCBI Taxonomy" id="362788"/>
    <lineage>
        <taxon>Eukaryota</taxon>
        <taxon>Viridiplantae</taxon>
        <taxon>Streptophyta</taxon>
        <taxon>Embryophyta</taxon>
        <taxon>Tracheophyta</taxon>
        <taxon>Spermatophyta</taxon>
        <taxon>Magnoliopsida</taxon>
        <taxon>eudicotyledons</taxon>
        <taxon>Gunneridae</taxon>
        <taxon>Pentapetalae</taxon>
        <taxon>rosids</taxon>
        <taxon>fabids</taxon>
        <taxon>Fabales</taxon>
        <taxon>Fabaceae</taxon>
        <taxon>Caesalpinioideae</taxon>
        <taxon>Cassia clade</taxon>
        <taxon>Senna</taxon>
    </lineage>
</organism>
<evidence type="ECO:0000256" key="6">
    <source>
        <dbReference type="ARBA" id="ARBA00022989"/>
    </source>
</evidence>
<dbReference type="InterPro" id="IPR035892">
    <property type="entry name" value="C2_domain_sf"/>
</dbReference>
<keyword evidence="5" id="KW-0106">Calcium</keyword>
<dbReference type="GO" id="GO:0016020">
    <property type="term" value="C:membrane"/>
    <property type="evidence" value="ECO:0007669"/>
    <property type="project" value="UniProtKB-SubCell"/>
</dbReference>
<dbReference type="CDD" id="cd08379">
    <property type="entry name" value="C2D_MCTP_PRT_plant"/>
    <property type="match status" value="1"/>
</dbReference>
<dbReference type="InterPro" id="IPR047257">
    <property type="entry name" value="C2B_MCTP_PRT_plant"/>
</dbReference>
<feature type="transmembrane region" description="Helical" evidence="9">
    <location>
        <begin position="717"/>
        <end position="742"/>
    </location>
</feature>
<protein>
    <submittedName>
        <fullName evidence="11">FT-interacting protein 1-like</fullName>
    </submittedName>
</protein>
<evidence type="ECO:0000256" key="9">
    <source>
        <dbReference type="SAM" id="Phobius"/>
    </source>
</evidence>
<dbReference type="SUPFAM" id="SSF49562">
    <property type="entry name" value="C2 domain (Calcium/lipid-binding domain, CaLB)"/>
    <property type="match status" value="3"/>
</dbReference>
<dbReference type="InterPro" id="IPR047255">
    <property type="entry name" value="C2D_MCTP_PRT_plant"/>
</dbReference>
<dbReference type="SMART" id="SM00239">
    <property type="entry name" value="C2"/>
    <property type="match status" value="3"/>
</dbReference>
<evidence type="ECO:0000256" key="7">
    <source>
        <dbReference type="ARBA" id="ARBA00023136"/>
    </source>
</evidence>
<dbReference type="CDD" id="cd08378">
    <property type="entry name" value="C2B_MCTP_PRT_plant"/>
    <property type="match status" value="1"/>
</dbReference>
<dbReference type="Proteomes" id="UP000634136">
    <property type="component" value="Unassembled WGS sequence"/>
</dbReference>
<comment type="caution">
    <text evidence="11">The sequence shown here is derived from an EMBL/GenBank/DDBJ whole genome shotgun (WGS) entry which is preliminary data.</text>
</comment>
<feature type="domain" description="C2" evidence="10">
    <location>
        <begin position="25"/>
        <end position="145"/>
    </location>
</feature>
<reference evidence="11" key="1">
    <citation type="submission" date="2020-09" db="EMBL/GenBank/DDBJ databases">
        <title>Genome-Enabled Discovery of Anthraquinone Biosynthesis in Senna tora.</title>
        <authorList>
            <person name="Kang S.-H."/>
            <person name="Pandey R.P."/>
            <person name="Lee C.-M."/>
            <person name="Sim J.-S."/>
            <person name="Jeong J.-T."/>
            <person name="Choi B.-S."/>
            <person name="Jung M."/>
            <person name="Ginzburg D."/>
            <person name="Zhao K."/>
            <person name="Won S.Y."/>
            <person name="Oh T.-J."/>
            <person name="Yu Y."/>
            <person name="Kim N.-H."/>
            <person name="Lee O.R."/>
            <person name="Lee T.-H."/>
            <person name="Bashyal P."/>
            <person name="Kim T.-S."/>
            <person name="Lee W.-H."/>
            <person name="Kawkins C."/>
            <person name="Kim C.-K."/>
            <person name="Kim J.S."/>
            <person name="Ahn B.O."/>
            <person name="Rhee S.Y."/>
            <person name="Sohng J.K."/>
        </authorList>
    </citation>
    <scope>NUCLEOTIDE SEQUENCE</scope>
    <source>
        <tissue evidence="11">Leaf</tissue>
    </source>
</reference>
<gene>
    <name evidence="11" type="ORF">G2W53_044174</name>
</gene>
<dbReference type="PANTHER" id="PTHR31425:SF31">
    <property type="entry name" value="ANTHRANILATE PHOSPHORIBOSYLTRANSFERASE-LIKE PROTEIN"/>
    <property type="match status" value="1"/>
</dbReference>
<keyword evidence="6 9" id="KW-1133">Transmembrane helix</keyword>
<name>A0A834SLW7_9FABA</name>
<feature type="transmembrane region" description="Helical" evidence="9">
    <location>
        <begin position="603"/>
        <end position="631"/>
    </location>
</feature>
<dbReference type="EMBL" id="JAAIUW010000013">
    <property type="protein sequence ID" value="KAF7805063.1"/>
    <property type="molecule type" value="Genomic_DNA"/>
</dbReference>
<evidence type="ECO:0000313" key="12">
    <source>
        <dbReference type="Proteomes" id="UP000634136"/>
    </source>
</evidence>
<keyword evidence="12" id="KW-1185">Reference proteome</keyword>
<evidence type="ECO:0000256" key="4">
    <source>
        <dbReference type="ARBA" id="ARBA00022737"/>
    </source>
</evidence>
<feature type="region of interest" description="Disordered" evidence="8">
    <location>
        <begin position="1"/>
        <end position="25"/>
    </location>
</feature>
<evidence type="ECO:0000259" key="10">
    <source>
        <dbReference type="PROSITE" id="PS50004"/>
    </source>
</evidence>
<feature type="compositionally biased region" description="Polar residues" evidence="8">
    <location>
        <begin position="1"/>
        <end position="20"/>
    </location>
</feature>
<evidence type="ECO:0000256" key="3">
    <source>
        <dbReference type="ARBA" id="ARBA00022692"/>
    </source>
</evidence>
<dbReference type="AlphaFoldDB" id="A0A834SLW7"/>
<evidence type="ECO:0000256" key="1">
    <source>
        <dbReference type="ARBA" id="ARBA00004141"/>
    </source>
</evidence>
<dbReference type="InterPro" id="IPR000008">
    <property type="entry name" value="C2_dom"/>
</dbReference>